<name>A0ACB8BPV6_9AGAM</name>
<organism evidence="1 2">
    <name type="scientific">Leucogyrophana mollusca</name>
    <dbReference type="NCBI Taxonomy" id="85980"/>
    <lineage>
        <taxon>Eukaryota</taxon>
        <taxon>Fungi</taxon>
        <taxon>Dikarya</taxon>
        <taxon>Basidiomycota</taxon>
        <taxon>Agaricomycotina</taxon>
        <taxon>Agaricomycetes</taxon>
        <taxon>Agaricomycetidae</taxon>
        <taxon>Boletales</taxon>
        <taxon>Boletales incertae sedis</taxon>
        <taxon>Leucogyrophana</taxon>
    </lineage>
</organism>
<gene>
    <name evidence="1" type="ORF">BV22DRAFT_242068</name>
</gene>
<keyword evidence="2" id="KW-1185">Reference proteome</keyword>
<dbReference type="Proteomes" id="UP000790709">
    <property type="component" value="Unassembled WGS sequence"/>
</dbReference>
<sequence length="108" mass="12152">MAFLHYVVFAYVDVVAYRRGSSAWQWRPTNMAYAHSPINVNLRHVVSITTKYVHTVIGGGDGLSLKFELQRPDGLDTEGAESEGVFLTSSKIWYKQQILGLPLTPLRL</sequence>
<reference evidence="1" key="1">
    <citation type="journal article" date="2021" name="New Phytol.">
        <title>Evolutionary innovations through gain and loss of genes in the ectomycorrhizal Boletales.</title>
        <authorList>
            <person name="Wu G."/>
            <person name="Miyauchi S."/>
            <person name="Morin E."/>
            <person name="Kuo A."/>
            <person name="Drula E."/>
            <person name="Varga T."/>
            <person name="Kohler A."/>
            <person name="Feng B."/>
            <person name="Cao Y."/>
            <person name="Lipzen A."/>
            <person name="Daum C."/>
            <person name="Hundley H."/>
            <person name="Pangilinan J."/>
            <person name="Johnson J."/>
            <person name="Barry K."/>
            <person name="LaButti K."/>
            <person name="Ng V."/>
            <person name="Ahrendt S."/>
            <person name="Min B."/>
            <person name="Choi I.G."/>
            <person name="Park H."/>
            <person name="Plett J.M."/>
            <person name="Magnuson J."/>
            <person name="Spatafora J.W."/>
            <person name="Nagy L.G."/>
            <person name="Henrissat B."/>
            <person name="Grigoriev I.V."/>
            <person name="Yang Z.L."/>
            <person name="Xu J."/>
            <person name="Martin F.M."/>
        </authorList>
    </citation>
    <scope>NUCLEOTIDE SEQUENCE</scope>
    <source>
        <strain evidence="1">KUC20120723A-06</strain>
    </source>
</reference>
<evidence type="ECO:0000313" key="2">
    <source>
        <dbReference type="Proteomes" id="UP000790709"/>
    </source>
</evidence>
<protein>
    <submittedName>
        <fullName evidence="1">Uncharacterized protein</fullName>
    </submittedName>
</protein>
<proteinExistence type="predicted"/>
<evidence type="ECO:0000313" key="1">
    <source>
        <dbReference type="EMBL" id="KAH7927951.1"/>
    </source>
</evidence>
<dbReference type="EMBL" id="MU266359">
    <property type="protein sequence ID" value="KAH7927951.1"/>
    <property type="molecule type" value="Genomic_DNA"/>
</dbReference>
<comment type="caution">
    <text evidence="1">The sequence shown here is derived from an EMBL/GenBank/DDBJ whole genome shotgun (WGS) entry which is preliminary data.</text>
</comment>
<accession>A0ACB8BPV6</accession>